<evidence type="ECO:0000313" key="1">
    <source>
        <dbReference type="EMBL" id="MEC6900105.1"/>
    </source>
</evidence>
<protein>
    <submittedName>
        <fullName evidence="1">Uncharacterized protein</fullName>
    </submittedName>
</protein>
<dbReference type="Proteomes" id="UP001339429">
    <property type="component" value="Unassembled WGS sequence"/>
</dbReference>
<organism evidence="1 2">
    <name type="scientific">Photobacterium piscicola</name>
    <dbReference type="NCBI Taxonomy" id="1378299"/>
    <lineage>
        <taxon>Bacteria</taxon>
        <taxon>Pseudomonadati</taxon>
        <taxon>Pseudomonadota</taxon>
        <taxon>Gammaproteobacteria</taxon>
        <taxon>Vibrionales</taxon>
        <taxon>Vibrionaceae</taxon>
        <taxon>Photobacterium</taxon>
    </lineage>
</organism>
<gene>
    <name evidence="1" type="ORF">VXS00_15780</name>
</gene>
<dbReference type="InterPro" id="IPR049929">
    <property type="entry name" value="TenpN-like"/>
</dbReference>
<proteinExistence type="predicted"/>
<sequence length="159" mass="18385">MKFNRLSRQFVKKTEGLPEVLLDKGRGYSVAEIEYQGLFFAVPLRTKLRHKEGKAIKIGGAPIAFITDRVNDPVRGECYRGLDYEKALLLDDKNNDLGNNYPLPDNAQKTILNDNEFKIGKEFKKYVDTYVRAHKRNLPFRPSFFRSTLQNYHTELGIT</sequence>
<keyword evidence="2" id="KW-1185">Reference proteome</keyword>
<dbReference type="RefSeq" id="WP_327780119.1">
    <property type="nucleotide sequence ID" value="NZ_JAYXUD010000016.1"/>
</dbReference>
<accession>A0ABU6LKM2</accession>
<evidence type="ECO:0000313" key="2">
    <source>
        <dbReference type="Proteomes" id="UP001339429"/>
    </source>
</evidence>
<comment type="caution">
    <text evidence="1">The sequence shown here is derived from an EMBL/GenBank/DDBJ whole genome shotgun (WGS) entry which is preliminary data.</text>
</comment>
<dbReference type="CDD" id="cd17493">
    <property type="entry name" value="toxin_TenpN"/>
    <property type="match status" value="1"/>
</dbReference>
<name>A0ABU6LKM2_9GAMM</name>
<reference evidence="1 2" key="1">
    <citation type="submission" date="2024-01" db="EMBL/GenBank/DDBJ databases">
        <title>Active colonisers of the gastrointestinal tract of Atlantic salmon farmed in a warm water region.</title>
        <authorList>
            <person name="Bowman J.P."/>
        </authorList>
    </citation>
    <scope>NUCLEOTIDE SEQUENCE [LARGE SCALE GENOMIC DNA]</scope>
    <source>
        <strain evidence="1 2">S4MW1</strain>
    </source>
</reference>
<dbReference type="EMBL" id="JAYXUD010000016">
    <property type="protein sequence ID" value="MEC6900105.1"/>
    <property type="molecule type" value="Genomic_DNA"/>
</dbReference>